<name>A0ABQ0N935_9LACO</name>
<dbReference type="Proteomes" id="UP000236162">
    <property type="component" value="Unassembled WGS sequence"/>
</dbReference>
<evidence type="ECO:0000313" key="2">
    <source>
        <dbReference type="Proteomes" id="UP000236162"/>
    </source>
</evidence>
<organism evidence="1 2">
    <name type="scientific">Lactiplantibacillus paraplantarum</name>
    <dbReference type="NCBI Taxonomy" id="60520"/>
    <lineage>
        <taxon>Bacteria</taxon>
        <taxon>Bacillati</taxon>
        <taxon>Bacillota</taxon>
        <taxon>Bacilli</taxon>
        <taxon>Lactobacillales</taxon>
        <taxon>Lactobacillaceae</taxon>
        <taxon>Lactiplantibacillus</taxon>
    </lineage>
</organism>
<evidence type="ECO:0000313" key="1">
    <source>
        <dbReference type="EMBL" id="GBF01560.1"/>
    </source>
</evidence>
<keyword evidence="2" id="KW-1185">Reference proteome</keyword>
<dbReference type="EMBL" id="BDOR01000004">
    <property type="protein sequence ID" value="GBF01560.1"/>
    <property type="molecule type" value="Genomic_DNA"/>
</dbReference>
<protein>
    <submittedName>
        <fullName evidence="1">Uncharacterized protein</fullName>
    </submittedName>
</protein>
<comment type="caution">
    <text evidence="1">The sequence shown here is derived from an EMBL/GenBank/DDBJ whole genome shotgun (WGS) entry which is preliminary data.</text>
</comment>
<sequence length="29" mass="3371">MINVIAMNQHGTETNMNEDDYFDKSHCVI</sequence>
<accession>A0ABQ0N935</accession>
<reference evidence="1 2" key="1">
    <citation type="submission" date="2017-04" db="EMBL/GenBank/DDBJ databases">
        <title>In vitro and in silico characterization of Lactobacillus paraplantarum D2-1, a starter culture for soymilk fermentation.</title>
        <authorList>
            <person name="Endo A."/>
            <person name="Sasaki F."/>
            <person name="Maeno S."/>
            <person name="Kanesaki Y."/>
            <person name="Kubota E."/>
            <person name="Torres G.A."/>
            <person name="Tomita S."/>
            <person name="Nakagawa J."/>
        </authorList>
    </citation>
    <scope>NUCLEOTIDE SEQUENCE [LARGE SCALE GENOMIC DNA]</scope>
    <source>
        <strain evidence="1 2">D2-1</strain>
    </source>
</reference>
<proteinExistence type="predicted"/>
<gene>
    <name evidence="1" type="ORF">LPPLD21_01092</name>
</gene>